<reference evidence="2 3" key="1">
    <citation type="submission" date="2024-06" db="EMBL/GenBank/DDBJ databases">
        <title>Genomic Encyclopedia of Type Strains, Phase IV (KMG-IV): sequencing the most valuable type-strain genomes for metagenomic binning, comparative biology and taxonomic classification.</title>
        <authorList>
            <person name="Goeker M."/>
        </authorList>
    </citation>
    <scope>NUCLEOTIDE SEQUENCE [LARGE SCALE GENOMIC DNA]</scope>
    <source>
        <strain evidence="2 3">DSM 21331</strain>
    </source>
</reference>
<evidence type="ECO:0000313" key="2">
    <source>
        <dbReference type="EMBL" id="MET3693268.1"/>
    </source>
</evidence>
<dbReference type="Gene3D" id="1.10.260.40">
    <property type="entry name" value="lambda repressor-like DNA-binding domains"/>
    <property type="match status" value="1"/>
</dbReference>
<accession>A0ABV2L608</accession>
<comment type="caution">
    <text evidence="2">The sequence shown here is derived from an EMBL/GenBank/DDBJ whole genome shotgun (WGS) entry which is preliminary data.</text>
</comment>
<dbReference type="EMBL" id="JBEPMM010000007">
    <property type="protein sequence ID" value="MET3693268.1"/>
    <property type="molecule type" value="Genomic_DNA"/>
</dbReference>
<organism evidence="2 3">
    <name type="scientific">Methylobacterium goesingense</name>
    <dbReference type="NCBI Taxonomy" id="243690"/>
    <lineage>
        <taxon>Bacteria</taxon>
        <taxon>Pseudomonadati</taxon>
        <taxon>Pseudomonadota</taxon>
        <taxon>Alphaproteobacteria</taxon>
        <taxon>Hyphomicrobiales</taxon>
        <taxon>Methylobacteriaceae</taxon>
        <taxon>Methylobacterium</taxon>
    </lineage>
</organism>
<feature type="region of interest" description="Disordered" evidence="1">
    <location>
        <begin position="1"/>
        <end position="23"/>
    </location>
</feature>
<feature type="region of interest" description="Disordered" evidence="1">
    <location>
        <begin position="86"/>
        <end position="112"/>
    </location>
</feature>
<gene>
    <name evidence="2" type="ORF">ABID43_002815</name>
</gene>
<dbReference type="RefSeq" id="WP_238280196.1">
    <property type="nucleotide sequence ID" value="NZ_BPQL01000080.1"/>
</dbReference>
<evidence type="ECO:0000256" key="1">
    <source>
        <dbReference type="SAM" id="MobiDB-lite"/>
    </source>
</evidence>
<proteinExistence type="predicted"/>
<evidence type="ECO:0000313" key="3">
    <source>
        <dbReference type="Proteomes" id="UP001549145"/>
    </source>
</evidence>
<keyword evidence="3" id="KW-1185">Reference proteome</keyword>
<sequence length="112" mass="11459">MAGSDEAAASGLQPDGLGPNTISPAQSRVARALLNWSEADLAGRLGLGEAFVRDFETGGSVPASGQIEVLRSTLMANGVVFSEAGGESGVRLSRQGQGEGTRLGDLNTENDR</sequence>
<protein>
    <submittedName>
        <fullName evidence="2">Ribosome-binding protein aMBF1 (Putative translation factor)</fullName>
    </submittedName>
</protein>
<dbReference type="Proteomes" id="UP001549145">
    <property type="component" value="Unassembled WGS sequence"/>
</dbReference>
<dbReference type="InterPro" id="IPR010982">
    <property type="entry name" value="Lambda_DNA-bd_dom_sf"/>
</dbReference>
<name>A0ABV2L608_9HYPH</name>